<proteinExistence type="predicted"/>
<accession>A0ABV5CFL2</accession>
<protein>
    <submittedName>
        <fullName evidence="2">Uncharacterized protein</fullName>
    </submittedName>
</protein>
<keyword evidence="3" id="KW-1185">Reference proteome</keyword>
<evidence type="ECO:0000256" key="1">
    <source>
        <dbReference type="SAM" id="MobiDB-lite"/>
    </source>
</evidence>
<reference evidence="2 3" key="1">
    <citation type="submission" date="2024-04" db="EMBL/GenBank/DDBJ databases">
        <title>Albibacterium profundi sp. nov., isolated from sediment of the Challenger Deep of Mariana Trench.</title>
        <authorList>
            <person name="Wang Y."/>
        </authorList>
    </citation>
    <scope>NUCLEOTIDE SEQUENCE [LARGE SCALE GENOMIC DNA]</scope>
    <source>
        <strain evidence="2 3">RHL897</strain>
    </source>
</reference>
<organism evidence="2 3">
    <name type="scientific">Albibacterium profundi</name>
    <dbReference type="NCBI Taxonomy" id="3134906"/>
    <lineage>
        <taxon>Bacteria</taxon>
        <taxon>Pseudomonadati</taxon>
        <taxon>Bacteroidota</taxon>
        <taxon>Sphingobacteriia</taxon>
        <taxon>Sphingobacteriales</taxon>
        <taxon>Sphingobacteriaceae</taxon>
        <taxon>Albibacterium</taxon>
    </lineage>
</organism>
<sequence length="228" mass="24639">MKSKILKALKIKFKNLGFSDKAFEGVADYLATTITEEDQIETGINGVEPMFKAFQGDADSRVNIAVEKAKAKKAEEGGEEDDEGDEGKQGGANPTKKKTVSKSNDDEPPAWAKGLIERLDSFEKGKVNESRQQKLEAKLEGVHDSIKNTVLKSFKHAKFDKDEDFDAYLNEIGETVESANQTLESSGLGATKPLFGAADSKTGVSSSVQNFIESKKNATGGELAGKEI</sequence>
<comment type="caution">
    <text evidence="2">The sequence shown here is derived from an EMBL/GenBank/DDBJ whole genome shotgun (WGS) entry which is preliminary data.</text>
</comment>
<gene>
    <name evidence="2" type="ORF">WKR92_09765</name>
</gene>
<dbReference type="Proteomes" id="UP001580928">
    <property type="component" value="Unassembled WGS sequence"/>
</dbReference>
<dbReference type="RefSeq" id="WP_375557647.1">
    <property type="nucleotide sequence ID" value="NZ_JBBVGT010000002.1"/>
</dbReference>
<feature type="region of interest" description="Disordered" evidence="1">
    <location>
        <begin position="71"/>
        <end position="110"/>
    </location>
</feature>
<name>A0ABV5CFL2_9SPHI</name>
<evidence type="ECO:0000313" key="3">
    <source>
        <dbReference type="Proteomes" id="UP001580928"/>
    </source>
</evidence>
<dbReference type="EMBL" id="JBBVGT010000002">
    <property type="protein sequence ID" value="MFB5946118.1"/>
    <property type="molecule type" value="Genomic_DNA"/>
</dbReference>
<evidence type="ECO:0000313" key="2">
    <source>
        <dbReference type="EMBL" id="MFB5946118.1"/>
    </source>
</evidence>